<sequence length="116" mass="12585">MSPGSAHDLAAPRPYPSRAEPNPANPACQNAGIDVRSPITQPARNTPGAQRPTTELEERESVLPTERSRTLRRDIAGAGQIGHITRAPSSSPISNTSTRAAEKTSLFLRYDRQQQE</sequence>
<gene>
    <name evidence="2" type="ORF">GCM10022222_26780</name>
</gene>
<protein>
    <submittedName>
        <fullName evidence="2">Uncharacterized protein</fullName>
    </submittedName>
</protein>
<organism evidence="2 3">
    <name type="scientific">Amycolatopsis ultiminotia</name>
    <dbReference type="NCBI Taxonomy" id="543629"/>
    <lineage>
        <taxon>Bacteria</taxon>
        <taxon>Bacillati</taxon>
        <taxon>Actinomycetota</taxon>
        <taxon>Actinomycetes</taxon>
        <taxon>Pseudonocardiales</taxon>
        <taxon>Pseudonocardiaceae</taxon>
        <taxon>Amycolatopsis</taxon>
    </lineage>
</organism>
<keyword evidence="3" id="KW-1185">Reference proteome</keyword>
<dbReference type="EMBL" id="BAAAZN010000005">
    <property type="protein sequence ID" value="GAA3541752.1"/>
    <property type="molecule type" value="Genomic_DNA"/>
</dbReference>
<feature type="region of interest" description="Disordered" evidence="1">
    <location>
        <begin position="1"/>
        <end position="116"/>
    </location>
</feature>
<reference evidence="3" key="1">
    <citation type="journal article" date="2019" name="Int. J. Syst. Evol. Microbiol.">
        <title>The Global Catalogue of Microorganisms (GCM) 10K type strain sequencing project: providing services to taxonomists for standard genome sequencing and annotation.</title>
        <authorList>
            <consortium name="The Broad Institute Genomics Platform"/>
            <consortium name="The Broad Institute Genome Sequencing Center for Infectious Disease"/>
            <person name="Wu L."/>
            <person name="Ma J."/>
        </authorList>
    </citation>
    <scope>NUCLEOTIDE SEQUENCE [LARGE SCALE GENOMIC DNA]</scope>
    <source>
        <strain evidence="3">JCM 16898</strain>
    </source>
</reference>
<evidence type="ECO:0000256" key="1">
    <source>
        <dbReference type="SAM" id="MobiDB-lite"/>
    </source>
</evidence>
<evidence type="ECO:0000313" key="3">
    <source>
        <dbReference type="Proteomes" id="UP001500689"/>
    </source>
</evidence>
<dbReference type="Proteomes" id="UP001500689">
    <property type="component" value="Unassembled WGS sequence"/>
</dbReference>
<feature type="compositionally biased region" description="Basic and acidic residues" evidence="1">
    <location>
        <begin position="54"/>
        <end position="75"/>
    </location>
</feature>
<comment type="caution">
    <text evidence="2">The sequence shown here is derived from an EMBL/GenBank/DDBJ whole genome shotgun (WGS) entry which is preliminary data.</text>
</comment>
<feature type="compositionally biased region" description="Polar residues" evidence="1">
    <location>
        <begin position="38"/>
        <end position="53"/>
    </location>
</feature>
<evidence type="ECO:0000313" key="2">
    <source>
        <dbReference type="EMBL" id="GAA3541752.1"/>
    </source>
</evidence>
<proteinExistence type="predicted"/>
<accession>A0ABP6VX06</accession>
<name>A0ABP6VX06_9PSEU</name>
<feature type="compositionally biased region" description="Polar residues" evidence="1">
    <location>
        <begin position="87"/>
        <end position="99"/>
    </location>
</feature>